<evidence type="ECO:0000256" key="1">
    <source>
        <dbReference type="ARBA" id="ARBA00023015"/>
    </source>
</evidence>
<evidence type="ECO:0000259" key="5">
    <source>
        <dbReference type="PROSITE" id="PS51077"/>
    </source>
</evidence>
<dbReference type="PANTHER" id="PTHR30136">
    <property type="entry name" value="HELIX-TURN-HELIX TRANSCRIPTIONAL REGULATOR, ICLR FAMILY"/>
    <property type="match status" value="1"/>
</dbReference>
<feature type="domain" description="HTH iclR-type" evidence="5">
    <location>
        <begin position="104"/>
        <end position="166"/>
    </location>
</feature>
<evidence type="ECO:0000256" key="2">
    <source>
        <dbReference type="ARBA" id="ARBA00023125"/>
    </source>
</evidence>
<evidence type="ECO:0000313" key="7">
    <source>
        <dbReference type="EMBL" id="MPY59088.1"/>
    </source>
</evidence>
<dbReference type="SMART" id="SM00346">
    <property type="entry name" value="HTH_ICLR"/>
    <property type="match status" value="1"/>
</dbReference>
<dbReference type="InterPro" id="IPR005471">
    <property type="entry name" value="Tscrpt_reg_IclR_N"/>
</dbReference>
<evidence type="ECO:0000256" key="4">
    <source>
        <dbReference type="SAM" id="MobiDB-lite"/>
    </source>
</evidence>
<dbReference type="Gene3D" id="1.10.10.10">
    <property type="entry name" value="Winged helix-like DNA-binding domain superfamily/Winged helix DNA-binding domain"/>
    <property type="match status" value="1"/>
</dbReference>
<dbReference type="EMBL" id="VJZC01000119">
    <property type="protein sequence ID" value="MPY59088.1"/>
    <property type="molecule type" value="Genomic_DNA"/>
</dbReference>
<protein>
    <submittedName>
        <fullName evidence="7">IclR family transcriptional regulator</fullName>
    </submittedName>
</protein>
<accession>A0A5N8XJC8</accession>
<dbReference type="GO" id="GO:0045892">
    <property type="term" value="P:negative regulation of DNA-templated transcription"/>
    <property type="evidence" value="ECO:0007669"/>
    <property type="project" value="TreeGrafter"/>
</dbReference>
<dbReference type="InterPro" id="IPR050707">
    <property type="entry name" value="HTH_MetabolicPath_Reg"/>
</dbReference>
<dbReference type="Proteomes" id="UP000400924">
    <property type="component" value="Unassembled WGS sequence"/>
</dbReference>
<sequence>MELPCHPHWPRTSSTRVPHRRTPSWPSCARQHRSRSAPVTRQVAHPVQRRERADRRTTKRPSPSTSNARYARHHCPVRQSHTGRVTPDATHKEAAAQDGGEAGIKIIGRAVAVLRALAGEREGLSLSQLAERTGLPRSTIHRLVSALEVEGVLVAASATGRVRIGPELVRWAEAGRPEIRALFRPAMEHLAQTLEETVDLAVLESGRLRITDSIQGQHTLRAVSVVGTSLPLHCTANGKAVLAKLSDAEIARLLPARLTRLTPSTITRRAALAEELTQVRRTGMAFDLEESTPGVCAIAIAVQDTYGTLAALSVPIPAIRFHDREQDIVDALNTAREQVSSVPSDTLPESDTYDAPPPS</sequence>
<comment type="caution">
    <text evidence="7">The sequence shown here is derived from an EMBL/GenBank/DDBJ whole genome shotgun (WGS) entry which is preliminary data.</text>
</comment>
<dbReference type="InterPro" id="IPR029016">
    <property type="entry name" value="GAF-like_dom_sf"/>
</dbReference>
<dbReference type="GO" id="GO:0003677">
    <property type="term" value="F:DNA binding"/>
    <property type="evidence" value="ECO:0007669"/>
    <property type="project" value="UniProtKB-KW"/>
</dbReference>
<dbReference type="Gene3D" id="3.30.450.40">
    <property type="match status" value="1"/>
</dbReference>
<evidence type="ECO:0000256" key="3">
    <source>
        <dbReference type="ARBA" id="ARBA00023163"/>
    </source>
</evidence>
<dbReference type="PROSITE" id="PS51078">
    <property type="entry name" value="ICLR_ED"/>
    <property type="match status" value="1"/>
</dbReference>
<dbReference type="PANTHER" id="PTHR30136:SF35">
    <property type="entry name" value="HTH-TYPE TRANSCRIPTIONAL REGULATOR RV1719"/>
    <property type="match status" value="1"/>
</dbReference>
<evidence type="ECO:0000313" key="8">
    <source>
        <dbReference type="Proteomes" id="UP000400924"/>
    </source>
</evidence>
<dbReference type="SUPFAM" id="SSF46785">
    <property type="entry name" value="Winged helix' DNA-binding domain"/>
    <property type="match status" value="1"/>
</dbReference>
<feature type="domain" description="IclR-ED" evidence="6">
    <location>
        <begin position="160"/>
        <end position="349"/>
    </location>
</feature>
<dbReference type="InterPro" id="IPR036390">
    <property type="entry name" value="WH_DNA-bd_sf"/>
</dbReference>
<organism evidence="7 8">
    <name type="scientific">Streptomyces spongiae</name>
    <dbReference type="NCBI Taxonomy" id="565072"/>
    <lineage>
        <taxon>Bacteria</taxon>
        <taxon>Bacillati</taxon>
        <taxon>Actinomycetota</taxon>
        <taxon>Actinomycetes</taxon>
        <taxon>Kitasatosporales</taxon>
        <taxon>Streptomycetaceae</taxon>
        <taxon>Streptomyces</taxon>
    </lineage>
</organism>
<reference evidence="7 8" key="1">
    <citation type="submission" date="2019-07" db="EMBL/GenBank/DDBJ databases">
        <title>New species of Amycolatopsis and Streptomyces.</title>
        <authorList>
            <person name="Duangmal K."/>
            <person name="Teo W.F.A."/>
            <person name="Lipun K."/>
        </authorList>
    </citation>
    <scope>NUCLEOTIDE SEQUENCE [LARGE SCALE GENOMIC DNA]</scope>
    <source>
        <strain evidence="7 8">NBRC 106415</strain>
    </source>
</reference>
<feature type="region of interest" description="Disordered" evidence="4">
    <location>
        <begin position="337"/>
        <end position="359"/>
    </location>
</feature>
<keyword evidence="1" id="KW-0805">Transcription regulation</keyword>
<dbReference type="SUPFAM" id="SSF55781">
    <property type="entry name" value="GAF domain-like"/>
    <property type="match status" value="1"/>
</dbReference>
<dbReference type="Pfam" id="PF09339">
    <property type="entry name" value="HTH_IclR"/>
    <property type="match status" value="1"/>
</dbReference>
<dbReference type="GO" id="GO:0003700">
    <property type="term" value="F:DNA-binding transcription factor activity"/>
    <property type="evidence" value="ECO:0007669"/>
    <property type="project" value="TreeGrafter"/>
</dbReference>
<dbReference type="InterPro" id="IPR014757">
    <property type="entry name" value="Tscrpt_reg_IclR_C"/>
</dbReference>
<dbReference type="Pfam" id="PF01614">
    <property type="entry name" value="IclR_C"/>
    <property type="match status" value="1"/>
</dbReference>
<dbReference type="PROSITE" id="PS51077">
    <property type="entry name" value="HTH_ICLR"/>
    <property type="match status" value="1"/>
</dbReference>
<evidence type="ECO:0000259" key="6">
    <source>
        <dbReference type="PROSITE" id="PS51078"/>
    </source>
</evidence>
<name>A0A5N8XJC8_9ACTN</name>
<dbReference type="InterPro" id="IPR036388">
    <property type="entry name" value="WH-like_DNA-bd_sf"/>
</dbReference>
<dbReference type="OrthoDB" id="7274111at2"/>
<proteinExistence type="predicted"/>
<feature type="compositionally biased region" description="Polar residues" evidence="4">
    <location>
        <begin position="337"/>
        <end position="349"/>
    </location>
</feature>
<keyword evidence="3" id="KW-0804">Transcription</keyword>
<feature type="region of interest" description="Disordered" evidence="4">
    <location>
        <begin position="1"/>
        <end position="70"/>
    </location>
</feature>
<keyword evidence="8" id="KW-1185">Reference proteome</keyword>
<gene>
    <name evidence="7" type="ORF">FNH08_18515</name>
</gene>
<dbReference type="AlphaFoldDB" id="A0A5N8XJC8"/>
<keyword evidence="2" id="KW-0238">DNA-binding</keyword>